<keyword evidence="2" id="KW-0255">Endonuclease</keyword>
<organism evidence="2 3">
    <name type="scientific">Rhizobium meliloti</name>
    <name type="common">Ensifer meliloti</name>
    <name type="synonym">Sinorhizobium meliloti</name>
    <dbReference type="NCBI Taxonomy" id="382"/>
    <lineage>
        <taxon>Bacteria</taxon>
        <taxon>Pseudomonadati</taxon>
        <taxon>Pseudomonadota</taxon>
        <taxon>Alphaproteobacteria</taxon>
        <taxon>Hyphomicrobiales</taxon>
        <taxon>Rhizobiaceae</taxon>
        <taxon>Sinorhizobium/Ensifer group</taxon>
        <taxon>Sinorhizobium</taxon>
    </lineage>
</organism>
<keyword evidence="2" id="KW-0378">Hydrolase</keyword>
<feature type="compositionally biased region" description="Low complexity" evidence="1">
    <location>
        <begin position="112"/>
        <end position="123"/>
    </location>
</feature>
<feature type="compositionally biased region" description="Basic and acidic residues" evidence="1">
    <location>
        <begin position="100"/>
        <end position="111"/>
    </location>
</feature>
<dbReference type="GO" id="GO:0004519">
    <property type="term" value="F:endonuclease activity"/>
    <property type="evidence" value="ECO:0007669"/>
    <property type="project" value="UniProtKB-KW"/>
</dbReference>
<dbReference type="EMBL" id="NJGD01000019">
    <property type="protein sequence ID" value="PJR11545.1"/>
    <property type="molecule type" value="Genomic_DNA"/>
</dbReference>
<evidence type="ECO:0000313" key="2">
    <source>
        <dbReference type="EMBL" id="PJR11545.1"/>
    </source>
</evidence>
<protein>
    <submittedName>
        <fullName evidence="2">HNH endonuclease</fullName>
    </submittedName>
</protein>
<keyword evidence="2" id="KW-0540">Nuclease</keyword>
<name>A0A2J0YVH1_RHIML</name>
<proteinExistence type="predicted"/>
<comment type="caution">
    <text evidence="2">The sequence shown here is derived from an EMBL/GenBank/DDBJ whole genome shotgun (WGS) entry which is preliminary data.</text>
</comment>
<gene>
    <name evidence="2" type="ORF">CEJ86_27685</name>
</gene>
<feature type="compositionally biased region" description="Basic and acidic residues" evidence="1">
    <location>
        <begin position="15"/>
        <end position="27"/>
    </location>
</feature>
<accession>A0A2J0YVH1</accession>
<dbReference type="AlphaFoldDB" id="A0A2J0YVH1"/>
<evidence type="ECO:0000313" key="3">
    <source>
        <dbReference type="Proteomes" id="UP000231987"/>
    </source>
</evidence>
<evidence type="ECO:0000256" key="1">
    <source>
        <dbReference type="SAM" id="MobiDB-lite"/>
    </source>
</evidence>
<sequence>MPSRPPRFQPIHQRSTQERKRDADRSRYDTPWRAWYGTKRWRSIREAQLSAHPLCVMCLEDEVVEAATVCDHVTPHRGSEELFWSGPFQSLCAHHHNSAKQREERKGEGRGRSLSPLGGLPAA</sequence>
<dbReference type="Proteomes" id="UP000231987">
    <property type="component" value="Unassembled WGS sequence"/>
</dbReference>
<feature type="region of interest" description="Disordered" evidence="1">
    <location>
        <begin position="1"/>
        <end position="27"/>
    </location>
</feature>
<reference evidence="2 3" key="1">
    <citation type="submission" date="2017-06" db="EMBL/GenBank/DDBJ databases">
        <title>Ensifer strains isolated from leguminous trees and herbs display diverse denitrification phenotypes with some acting as strong N2O sinks.</title>
        <authorList>
            <person name="Woliy K."/>
            <person name="Mania D."/>
            <person name="Bakken L.R."/>
            <person name="Frostegard A."/>
        </authorList>
    </citation>
    <scope>NUCLEOTIDE SEQUENCE [LARGE SCALE GENOMIC DNA]</scope>
    <source>
        <strain evidence="2 3">AC50a</strain>
    </source>
</reference>
<feature type="region of interest" description="Disordered" evidence="1">
    <location>
        <begin position="95"/>
        <end position="123"/>
    </location>
</feature>